<dbReference type="AlphaFoldDB" id="A0A544VTI5"/>
<dbReference type="Proteomes" id="UP000315759">
    <property type="component" value="Unassembled WGS sequence"/>
</dbReference>
<evidence type="ECO:0000256" key="3">
    <source>
        <dbReference type="SAM" id="MobiDB-lite"/>
    </source>
</evidence>
<organism evidence="5 6">
    <name type="scientific">Mycolicibacterium hodleri</name>
    <dbReference type="NCBI Taxonomy" id="49897"/>
    <lineage>
        <taxon>Bacteria</taxon>
        <taxon>Bacillati</taxon>
        <taxon>Actinomycetota</taxon>
        <taxon>Actinomycetes</taxon>
        <taxon>Mycobacteriales</taxon>
        <taxon>Mycobacteriaceae</taxon>
        <taxon>Mycolicibacterium</taxon>
    </lineage>
</organism>
<feature type="compositionally biased region" description="Low complexity" evidence="3">
    <location>
        <begin position="75"/>
        <end position="84"/>
    </location>
</feature>
<feature type="transmembrane region" description="Helical" evidence="4">
    <location>
        <begin position="97"/>
        <end position="119"/>
    </location>
</feature>
<dbReference type="RefSeq" id="WP_142555172.1">
    <property type="nucleotide sequence ID" value="NZ_VIFX01000047.1"/>
</dbReference>
<evidence type="ECO:0000313" key="5">
    <source>
        <dbReference type="EMBL" id="TQR83300.1"/>
    </source>
</evidence>
<dbReference type="EMBL" id="VIFX01000047">
    <property type="protein sequence ID" value="TQR83300.1"/>
    <property type="molecule type" value="Genomic_DNA"/>
</dbReference>
<feature type="region of interest" description="Disordered" evidence="3">
    <location>
        <begin position="66"/>
        <end position="85"/>
    </location>
</feature>
<proteinExistence type="predicted"/>
<name>A0A544VTI5_9MYCO</name>
<keyword evidence="2" id="KW-0804">Transcription</keyword>
<comment type="caution">
    <text evidence="5">The sequence shown here is derived from an EMBL/GenBank/DDBJ whole genome shotgun (WGS) entry which is preliminary data.</text>
</comment>
<evidence type="ECO:0000313" key="6">
    <source>
        <dbReference type="Proteomes" id="UP000315759"/>
    </source>
</evidence>
<evidence type="ECO:0000256" key="1">
    <source>
        <dbReference type="ARBA" id="ARBA00023015"/>
    </source>
</evidence>
<evidence type="ECO:0000256" key="4">
    <source>
        <dbReference type="SAM" id="Phobius"/>
    </source>
</evidence>
<dbReference type="InterPro" id="IPR041916">
    <property type="entry name" value="Anti_sigma_zinc_sf"/>
</dbReference>
<keyword evidence="4" id="KW-0472">Membrane</keyword>
<reference evidence="5 6" key="1">
    <citation type="submission" date="2018-10" db="EMBL/GenBank/DDBJ databases">
        <title>Draft genome of Mycobacterium hodleri strain B.</title>
        <authorList>
            <person name="Amande T.J."/>
            <person name="Mcgenity T.J."/>
        </authorList>
    </citation>
    <scope>NUCLEOTIDE SEQUENCE [LARGE SCALE GENOMIC DNA]</scope>
    <source>
        <strain evidence="5 6">B</strain>
    </source>
</reference>
<gene>
    <name evidence="5" type="ORF">D8S82_27690</name>
</gene>
<keyword evidence="4" id="KW-1133">Transmembrane helix</keyword>
<protein>
    <recommendedName>
        <fullName evidence="7">Anti-sigma factor</fullName>
    </recommendedName>
</protein>
<keyword evidence="4" id="KW-0812">Transmembrane</keyword>
<evidence type="ECO:0000256" key="2">
    <source>
        <dbReference type="ARBA" id="ARBA00023163"/>
    </source>
</evidence>
<keyword evidence="6" id="KW-1185">Reference proteome</keyword>
<dbReference type="Gene3D" id="1.10.10.1320">
    <property type="entry name" value="Anti-sigma factor, zinc-finger domain"/>
    <property type="match status" value="1"/>
</dbReference>
<evidence type="ECO:0008006" key="7">
    <source>
        <dbReference type="Google" id="ProtNLM"/>
    </source>
</evidence>
<accession>A0A544VTI5</accession>
<sequence>MTSERDMAEWDAAYLLGALSASEAAEYERYLAASPESADPWDASDLPAILDVLSPEEALALLDAEPQTETRDEAGSAPASFAAAAERRRTRSRGARVATALASAAAFLLIGGLVGYAVIPHESSTGVSLQAMAPGQRQGVTASLALSDEPWGTRLDWECEYTKDWAVKATGYDMVVTTKNGAETTVASWRPSGAEKKATNLAAATVIPKSDIRTVTIRESGSATPLAVTTLA</sequence>
<keyword evidence="1" id="KW-0805">Transcription regulation</keyword>